<dbReference type="SUPFAM" id="SSF89360">
    <property type="entry name" value="HesB-like domain"/>
    <property type="match status" value="1"/>
</dbReference>
<gene>
    <name evidence="1" type="ORF">CAAU_1633</name>
</gene>
<dbReference type="InterPro" id="IPR035903">
    <property type="entry name" value="HesB-like_dom_sf"/>
</dbReference>
<comment type="caution">
    <text evidence="1">The sequence shown here is derived from an EMBL/GenBank/DDBJ whole genome shotgun (WGS) entry which is preliminary data.</text>
</comment>
<dbReference type="Gene3D" id="2.60.300.12">
    <property type="entry name" value="HesB-like domain"/>
    <property type="match status" value="1"/>
</dbReference>
<evidence type="ECO:0000313" key="2">
    <source>
        <dbReference type="Proteomes" id="UP000007652"/>
    </source>
</evidence>
<evidence type="ECO:0000313" key="1">
    <source>
        <dbReference type="EMBL" id="CCJ33717.1"/>
    </source>
</evidence>
<dbReference type="Proteomes" id="UP000007652">
    <property type="component" value="Unassembled WGS sequence"/>
</dbReference>
<sequence>MLIKITDIAMKKMIENAKNNNKDTVINIYIDRVMCNSIKYGLAFGDNNEKIHKIVGPIKLVIDEELNKYHNELEIDYIFKPKEGFVIKGYPKYNKGCSKCNGCGRKP</sequence>
<name>I7LJH1_9CLOT</name>
<keyword evidence="2" id="KW-1185">Reference proteome</keyword>
<dbReference type="AlphaFoldDB" id="I7LJH1"/>
<protein>
    <submittedName>
        <fullName evidence="1">Uncharacterized protein</fullName>
    </submittedName>
</protein>
<proteinExistence type="predicted"/>
<organism evidence="1 2">
    <name type="scientific">Caloramator australicus RC3</name>
    <dbReference type="NCBI Taxonomy" id="857293"/>
    <lineage>
        <taxon>Bacteria</taxon>
        <taxon>Bacillati</taxon>
        <taxon>Bacillota</taxon>
        <taxon>Clostridia</taxon>
        <taxon>Eubacteriales</taxon>
        <taxon>Clostridiaceae</taxon>
        <taxon>Caloramator</taxon>
    </lineage>
</organism>
<dbReference type="STRING" id="857293.CAAU_1633"/>
<dbReference type="EMBL" id="CAKP01000082">
    <property type="protein sequence ID" value="CCJ33717.1"/>
    <property type="molecule type" value="Genomic_DNA"/>
</dbReference>
<accession>I7LJH1</accession>
<reference evidence="1 2" key="1">
    <citation type="journal article" date="2011" name="J. Bacteriol.">
        <title>Draft genome sequence of Caloramator australicus strain RC3T, a thermoanaerobe from the Great Artesian Basin of Australia.</title>
        <authorList>
            <person name="Ogg C.D."/>
            <person name="Patel B.K.C."/>
        </authorList>
    </citation>
    <scope>NUCLEOTIDE SEQUENCE [LARGE SCALE GENOMIC DNA]</scope>
    <source>
        <strain evidence="1 2">RC3</strain>
    </source>
</reference>